<evidence type="ECO:0000313" key="2">
    <source>
        <dbReference type="Proteomes" id="UP001429601"/>
    </source>
</evidence>
<keyword evidence="2" id="KW-1185">Reference proteome</keyword>
<evidence type="ECO:0000313" key="1">
    <source>
        <dbReference type="EMBL" id="NID06122.1"/>
    </source>
</evidence>
<sequence length="134" mass="15638">MSLIQTPVSYGELIDKITILRIKLQEIKDEAKLANVRNELELLEATWSNDKASEVDIADETRRLLEVNQRLWKIEDDIRMKERAQAFDQEFIKLARSVYIENDERAAIKREINVKLGSTLVEEKSYQDYRAPGV</sequence>
<protein>
    <submittedName>
        <fullName evidence="1">Uncharacterized protein</fullName>
    </submittedName>
</protein>
<name>A0ABX0Q8Z8_9GAMM</name>
<comment type="caution">
    <text evidence="1">The sequence shown here is derived from an EMBL/GenBank/DDBJ whole genome shotgun (WGS) entry which is preliminary data.</text>
</comment>
<accession>A0ABX0Q8Z8</accession>
<dbReference type="RefSeq" id="WP_167023331.1">
    <property type="nucleotide sequence ID" value="NZ_JAAQQR010000006.1"/>
</dbReference>
<reference evidence="1 2" key="1">
    <citation type="journal article" date="2011" name="Curr. Microbiol.">
        <title>Luteibacter jiangsuensis sp. nov.: a methamidophos-degrading bacterium isolated from a methamidophos-manufacturing factory.</title>
        <authorList>
            <person name="Wang L."/>
            <person name="Wang G.L."/>
            <person name="Li S.P."/>
            <person name="Jiang J.D."/>
        </authorList>
    </citation>
    <scope>NUCLEOTIDE SEQUENCE [LARGE SCALE GENOMIC DNA]</scope>
    <source>
        <strain evidence="1 2">CGMCC 1.10133</strain>
    </source>
</reference>
<dbReference type="EMBL" id="JAAQQR010000006">
    <property type="protein sequence ID" value="NID06122.1"/>
    <property type="molecule type" value="Genomic_DNA"/>
</dbReference>
<dbReference type="InterPro" id="IPR046163">
    <property type="entry name" value="DUF6165"/>
</dbReference>
<dbReference type="Pfam" id="PF19662">
    <property type="entry name" value="DUF6165"/>
    <property type="match status" value="1"/>
</dbReference>
<organism evidence="1 2">
    <name type="scientific">Luteibacter jiangsuensis</name>
    <dbReference type="NCBI Taxonomy" id="637577"/>
    <lineage>
        <taxon>Bacteria</taxon>
        <taxon>Pseudomonadati</taxon>
        <taxon>Pseudomonadota</taxon>
        <taxon>Gammaproteobacteria</taxon>
        <taxon>Lysobacterales</taxon>
        <taxon>Rhodanobacteraceae</taxon>
        <taxon>Luteibacter</taxon>
    </lineage>
</organism>
<dbReference type="Proteomes" id="UP001429601">
    <property type="component" value="Unassembled WGS sequence"/>
</dbReference>
<gene>
    <name evidence="1" type="ORF">HBF26_14595</name>
</gene>
<proteinExistence type="predicted"/>